<dbReference type="Proteomes" id="UP000324767">
    <property type="component" value="Unassembled WGS sequence"/>
</dbReference>
<organism evidence="2 3">
    <name type="scientific">Lasallia pustulata</name>
    <dbReference type="NCBI Taxonomy" id="136370"/>
    <lineage>
        <taxon>Eukaryota</taxon>
        <taxon>Fungi</taxon>
        <taxon>Dikarya</taxon>
        <taxon>Ascomycota</taxon>
        <taxon>Pezizomycotina</taxon>
        <taxon>Lecanoromycetes</taxon>
        <taxon>OSLEUM clade</taxon>
        <taxon>Umbilicariomycetidae</taxon>
        <taxon>Umbilicariales</taxon>
        <taxon>Umbilicariaceae</taxon>
        <taxon>Lasallia</taxon>
    </lineage>
</organism>
<accession>A0A5M8PCC5</accession>
<comment type="caution">
    <text evidence="2">The sequence shown here is derived from an EMBL/GenBank/DDBJ whole genome shotgun (WGS) entry which is preliminary data.</text>
</comment>
<protein>
    <submittedName>
        <fullName evidence="2">Uncharacterized protein</fullName>
    </submittedName>
</protein>
<feature type="chain" id="PRO_5024327645" evidence="1">
    <location>
        <begin position="19"/>
        <end position="177"/>
    </location>
</feature>
<dbReference type="EMBL" id="VXIT01000025">
    <property type="protein sequence ID" value="KAA6406588.1"/>
    <property type="molecule type" value="Genomic_DNA"/>
</dbReference>
<sequence>MRIINLAPLAVLTKSCLAYPASISPLQPRDQYCSNAPAIKAGTTFNRRAPAPDALTPRSSSNNVFWCVRNSQTYITLAMTSMLAQSQVWPVLRLALMSANRRTTGYDRLLPEGIFKAEAGPMVLIIRNANNHQLTRAVLSGAVWALTDYMVEKDEFGTMVFDIFDGGNKVGAGSISF</sequence>
<evidence type="ECO:0000313" key="3">
    <source>
        <dbReference type="Proteomes" id="UP000324767"/>
    </source>
</evidence>
<dbReference type="OrthoDB" id="5294920at2759"/>
<proteinExistence type="predicted"/>
<reference evidence="2 3" key="1">
    <citation type="submission" date="2019-09" db="EMBL/GenBank/DDBJ databases">
        <title>The hologenome of the rock-dwelling lichen Lasallia pustulata.</title>
        <authorList>
            <person name="Greshake Tzovaras B."/>
            <person name="Segers F."/>
            <person name="Bicker A."/>
            <person name="Dal Grande F."/>
            <person name="Otte J."/>
            <person name="Hankeln T."/>
            <person name="Schmitt I."/>
            <person name="Ebersberger I."/>
        </authorList>
    </citation>
    <scope>NUCLEOTIDE SEQUENCE [LARGE SCALE GENOMIC DNA]</scope>
    <source>
        <strain evidence="2">A1-1</strain>
    </source>
</reference>
<feature type="signal peptide" evidence="1">
    <location>
        <begin position="1"/>
        <end position="18"/>
    </location>
</feature>
<name>A0A5M8PCC5_9LECA</name>
<dbReference type="AlphaFoldDB" id="A0A5M8PCC5"/>
<keyword evidence="1" id="KW-0732">Signal</keyword>
<gene>
    <name evidence="2" type="ORF">FRX48_09643</name>
</gene>
<evidence type="ECO:0000256" key="1">
    <source>
        <dbReference type="SAM" id="SignalP"/>
    </source>
</evidence>
<evidence type="ECO:0000313" key="2">
    <source>
        <dbReference type="EMBL" id="KAA6406588.1"/>
    </source>
</evidence>